<name>A0A4Z2HCU7_9TELE</name>
<gene>
    <name evidence="2" type="ORF">EYF80_027056</name>
</gene>
<evidence type="ECO:0000313" key="3">
    <source>
        <dbReference type="Proteomes" id="UP000314294"/>
    </source>
</evidence>
<proteinExistence type="predicted"/>
<dbReference type="Proteomes" id="UP000314294">
    <property type="component" value="Unassembled WGS sequence"/>
</dbReference>
<accession>A0A4Z2HCU7</accession>
<keyword evidence="3" id="KW-1185">Reference proteome</keyword>
<dbReference type="AlphaFoldDB" id="A0A4Z2HCU7"/>
<feature type="region of interest" description="Disordered" evidence="1">
    <location>
        <begin position="25"/>
        <end position="61"/>
    </location>
</feature>
<protein>
    <submittedName>
        <fullName evidence="2">Uncharacterized protein</fullName>
    </submittedName>
</protein>
<organism evidence="2 3">
    <name type="scientific">Liparis tanakae</name>
    <name type="common">Tanaka's snailfish</name>
    <dbReference type="NCBI Taxonomy" id="230148"/>
    <lineage>
        <taxon>Eukaryota</taxon>
        <taxon>Metazoa</taxon>
        <taxon>Chordata</taxon>
        <taxon>Craniata</taxon>
        <taxon>Vertebrata</taxon>
        <taxon>Euteleostomi</taxon>
        <taxon>Actinopterygii</taxon>
        <taxon>Neopterygii</taxon>
        <taxon>Teleostei</taxon>
        <taxon>Neoteleostei</taxon>
        <taxon>Acanthomorphata</taxon>
        <taxon>Eupercaria</taxon>
        <taxon>Perciformes</taxon>
        <taxon>Cottioidei</taxon>
        <taxon>Cottales</taxon>
        <taxon>Liparidae</taxon>
        <taxon>Liparis</taxon>
    </lineage>
</organism>
<dbReference type="EMBL" id="SRLO01000287">
    <property type="protein sequence ID" value="TNN62714.1"/>
    <property type="molecule type" value="Genomic_DNA"/>
</dbReference>
<evidence type="ECO:0000256" key="1">
    <source>
        <dbReference type="SAM" id="MobiDB-lite"/>
    </source>
</evidence>
<sequence>MAAHLLSGITCENTKGILRAGSDVFVNQHPHTPPNPSPAPLTPEQPVPAGYGESEGASPPLTLPSPLYFKHTLPNENHRSQEAVLLSSTSVMAALVSPRRPPHKRSHGTLGSAINSSKMWGRKDENKELFLRGLGGPIVALGGLSPRKTCPQSAFVNIDPSACQPDGIGPSLGCVSELTMKRSLCVKRQMRL</sequence>
<evidence type="ECO:0000313" key="2">
    <source>
        <dbReference type="EMBL" id="TNN62714.1"/>
    </source>
</evidence>
<comment type="caution">
    <text evidence="2">The sequence shown here is derived from an EMBL/GenBank/DDBJ whole genome shotgun (WGS) entry which is preliminary data.</text>
</comment>
<reference evidence="2 3" key="1">
    <citation type="submission" date="2019-03" db="EMBL/GenBank/DDBJ databases">
        <title>First draft genome of Liparis tanakae, snailfish: a comprehensive survey of snailfish specific genes.</title>
        <authorList>
            <person name="Kim W."/>
            <person name="Song I."/>
            <person name="Jeong J.-H."/>
            <person name="Kim D."/>
            <person name="Kim S."/>
            <person name="Ryu S."/>
            <person name="Song J.Y."/>
            <person name="Lee S.K."/>
        </authorList>
    </citation>
    <scope>NUCLEOTIDE SEQUENCE [LARGE SCALE GENOMIC DNA]</scope>
    <source>
        <tissue evidence="2">Muscle</tissue>
    </source>
</reference>
<feature type="compositionally biased region" description="Pro residues" evidence="1">
    <location>
        <begin position="31"/>
        <end position="46"/>
    </location>
</feature>